<dbReference type="GO" id="GO:0005829">
    <property type="term" value="C:cytosol"/>
    <property type="evidence" value="ECO:0007669"/>
    <property type="project" value="TreeGrafter"/>
</dbReference>
<evidence type="ECO:0000259" key="3">
    <source>
        <dbReference type="Pfam" id="PF10193"/>
    </source>
</evidence>
<evidence type="ECO:0000313" key="4">
    <source>
        <dbReference type="EMBL" id="KAK3671210.1"/>
    </source>
</evidence>
<comment type="similarity">
    <text evidence="1">Belongs to the TEL2 family.</text>
</comment>
<reference evidence="4" key="1">
    <citation type="submission" date="2023-07" db="EMBL/GenBank/DDBJ databases">
        <title>Black Yeasts Isolated from many extreme environments.</title>
        <authorList>
            <person name="Coleine C."/>
            <person name="Stajich J.E."/>
            <person name="Selbmann L."/>
        </authorList>
    </citation>
    <scope>NUCLEOTIDE SEQUENCE</scope>
    <source>
        <strain evidence="4">CCFEE 5485</strain>
    </source>
</reference>
<dbReference type="GO" id="GO:0051083">
    <property type="term" value="P:'de novo' cotranslational protein folding"/>
    <property type="evidence" value="ECO:0007669"/>
    <property type="project" value="TreeGrafter"/>
</dbReference>
<evidence type="ECO:0000256" key="2">
    <source>
        <dbReference type="SAM" id="MobiDB-lite"/>
    </source>
</evidence>
<dbReference type="Proteomes" id="UP001274830">
    <property type="component" value="Unassembled WGS sequence"/>
</dbReference>
<protein>
    <submittedName>
        <fullName evidence="4">Telomere binding protein</fullName>
    </submittedName>
</protein>
<dbReference type="Gene3D" id="1.25.40.720">
    <property type="entry name" value="Telomere length regulation protein 2, C-terminal domain"/>
    <property type="match status" value="2"/>
</dbReference>
<feature type="region of interest" description="Disordered" evidence="2">
    <location>
        <begin position="586"/>
        <end position="619"/>
    </location>
</feature>
<feature type="region of interest" description="Disordered" evidence="2">
    <location>
        <begin position="1"/>
        <end position="25"/>
    </location>
</feature>
<dbReference type="InterPro" id="IPR051970">
    <property type="entry name" value="TEL2_Regulation"/>
</dbReference>
<dbReference type="RefSeq" id="XP_064694109.1">
    <property type="nucleotide sequence ID" value="XM_064838024.1"/>
</dbReference>
<dbReference type="PANTHER" id="PTHR15830">
    <property type="entry name" value="TELOMERE LENGTH REGULATION PROTEIN TEL2 FAMILY MEMBER"/>
    <property type="match status" value="1"/>
</dbReference>
<dbReference type="EMBL" id="JAUTXT010000045">
    <property type="protein sequence ID" value="KAK3671210.1"/>
    <property type="molecule type" value="Genomic_DNA"/>
</dbReference>
<evidence type="ECO:0000313" key="5">
    <source>
        <dbReference type="Proteomes" id="UP001274830"/>
    </source>
</evidence>
<organism evidence="4 5">
    <name type="scientific">Recurvomyces mirabilis</name>
    <dbReference type="NCBI Taxonomy" id="574656"/>
    <lineage>
        <taxon>Eukaryota</taxon>
        <taxon>Fungi</taxon>
        <taxon>Dikarya</taxon>
        <taxon>Ascomycota</taxon>
        <taxon>Pezizomycotina</taxon>
        <taxon>Dothideomycetes</taxon>
        <taxon>Dothideomycetidae</taxon>
        <taxon>Mycosphaerellales</taxon>
        <taxon>Teratosphaeriaceae</taxon>
        <taxon>Recurvomyces</taxon>
    </lineage>
</organism>
<dbReference type="InterPro" id="IPR019337">
    <property type="entry name" value="Telomere_length_regulation_dom"/>
</dbReference>
<dbReference type="InterPro" id="IPR038528">
    <property type="entry name" value="TEL2_C_sf"/>
</dbReference>
<feature type="domain" description="Telomere length regulation protein conserved" evidence="3">
    <location>
        <begin position="626"/>
        <end position="736"/>
    </location>
</feature>
<comment type="caution">
    <text evidence="4">The sequence shown here is derived from an EMBL/GenBank/DDBJ whole genome shotgun (WGS) entry which is preliminary data.</text>
</comment>
<keyword evidence="5" id="KW-1185">Reference proteome</keyword>
<gene>
    <name evidence="4" type="primary">TEL2</name>
    <name evidence="4" type="ORF">LTR78_008845</name>
</gene>
<feature type="compositionally biased region" description="Acidic residues" evidence="2">
    <location>
        <begin position="586"/>
        <end position="597"/>
    </location>
</feature>
<name>A0AAE0TQH3_9PEZI</name>
<dbReference type="InterPro" id="IPR016024">
    <property type="entry name" value="ARM-type_fold"/>
</dbReference>
<proteinExistence type="inferred from homology"/>
<dbReference type="GO" id="GO:0042162">
    <property type="term" value="F:telomeric DNA binding"/>
    <property type="evidence" value="ECO:0007669"/>
    <property type="project" value="TreeGrafter"/>
</dbReference>
<dbReference type="AlphaFoldDB" id="A0AAE0TQH3"/>
<dbReference type="PANTHER" id="PTHR15830:SF10">
    <property type="entry name" value="TELOMERE LENGTH REGULATION PROTEIN TEL2 HOMOLOG"/>
    <property type="match status" value="1"/>
</dbReference>
<accession>A0AAE0TQH3</accession>
<dbReference type="GeneID" id="89962564"/>
<dbReference type="Pfam" id="PF10193">
    <property type="entry name" value="Telomere_reg-2"/>
    <property type="match status" value="1"/>
</dbReference>
<sequence length="1098" mass="120684">MADLFTAVRSRPLKTTTTSDDEPGLTAVRTSNLHQETTLPSAAGFPKDSSDVTLPRSKDALFQIRSPEDILLLFRSEPDTSHLLATLSKLSEPGSVGDFNFFDTGPLQTRITSSLVNDILPNFWPTLKAEEQLLLAATLRSLTGINAVLAKLKQTSPSGRDRISDNGQQVTVLIDCLTLILSGNDTALRLSHHADNDQTELTTKQHLMARELATLLGSGKIVSIVAQATDTVKLDHGMPTWLAKGTDFAAWLGRNIATIYQSLDGEIDEVAMRAYGAQVLTKALNIGYPNALLWAMIPLLIDDDAQMLGYMLHSLPMHAKKQLLEQLLRWLSSLTSSSGIDVEKDLENVPSVMPSIFGFLNAVVSDDSAVQRHLQIFLADPILSSSLTYPIRQAATSALATIAPDSLQDLLEKLMATFSARLFIDHAPVLQQESIAQTLLLTAGYLHRHNPMAVLVIARSSSHMQGTSNRLDASGHRARWLGMVVAMAVSSLIDKGGSKMNFGTDEVQTEEAEWYMGLVTAKGDIGDLARFRDMLLKTVSQSTNTHSKPAKKQAMSSSINGIAVFGPARPPRPAQTEVIGEKITELVEEDSDEDDEDLKPYAKPDSDAEDSDEDATLVNRNKARPPVYIRHLMAMLRDDESHDRFQLGMQHAARLIRRKANFGKEVKDHAEELLGILCNLQDPFFTPDFDELKLQAMIAALLSDVEHIGPWLSRQAFVEGYSIAERCIILSALGLGGRELAGFKNEDELNPTISGTDFASTRLPARLHATYTAEHSTSTKLIDTASRKIEDQLMQPLALKAADVTTAHLNAVKVRTFSSRMEVERTKRKAPANQLAKVFGPAFFVPLLNLYQQELAAYGSRSVFSSTQIVLTTFLRTLALLLHASGPATMALPQITTDFWDLLLSLRVQTITILPVLEAVLFALLTLLEVNTDKRRLAQEEAKKMIETQTWVEMVFERTGGGDGAMVGGGGEEEAKVRSLAAGVLIKLREVVEEYQKELFGRVIDFLYLTARLVEPMPIGLPLVGNLPVYVWRGSTLCSRCKDLVLRHLTFTVSTAPPWSCETFVEVEVGCQSFDPSRNAGLCNAPDAEQKVEEAERQ</sequence>
<evidence type="ECO:0000256" key="1">
    <source>
        <dbReference type="ARBA" id="ARBA00006133"/>
    </source>
</evidence>
<dbReference type="GO" id="GO:0051879">
    <property type="term" value="F:Hsp90 protein binding"/>
    <property type="evidence" value="ECO:0007669"/>
    <property type="project" value="TreeGrafter"/>
</dbReference>
<dbReference type="SUPFAM" id="SSF48371">
    <property type="entry name" value="ARM repeat"/>
    <property type="match status" value="1"/>
</dbReference>